<evidence type="ECO:0000313" key="3">
    <source>
        <dbReference type="Proteomes" id="UP000014009"/>
    </source>
</evidence>
<comment type="caution">
    <text evidence="2">The sequence shown here is derived from an EMBL/GenBank/DDBJ whole genome shotgun (WGS) entry which is preliminary data.</text>
</comment>
<keyword evidence="1" id="KW-0812">Transmembrane</keyword>
<dbReference type="Proteomes" id="UP000014009">
    <property type="component" value="Unassembled WGS sequence"/>
</dbReference>
<dbReference type="EMBL" id="AHEF01000104">
    <property type="protein sequence ID" value="EOP78911.1"/>
    <property type="molecule type" value="Genomic_DNA"/>
</dbReference>
<organism evidence="2 3">
    <name type="scientific">Bacillus cereus HuB4-4</name>
    <dbReference type="NCBI Taxonomy" id="1053211"/>
    <lineage>
        <taxon>Bacteria</taxon>
        <taxon>Bacillati</taxon>
        <taxon>Bacillota</taxon>
        <taxon>Bacilli</taxon>
        <taxon>Bacillales</taxon>
        <taxon>Bacillaceae</taxon>
        <taxon>Bacillus</taxon>
        <taxon>Bacillus cereus group</taxon>
    </lineage>
</organism>
<proteinExistence type="predicted"/>
<name>A0A9W5QN02_BACCE</name>
<protein>
    <submittedName>
        <fullName evidence="2">Uncharacterized protein</fullName>
    </submittedName>
</protein>
<sequence>MEIEGINQMSMAIGVAGIVISISFGFLVIKNRLNKFDEYSEEITGRDVDEVVNYLRSNNIKFCVVSRSHKGIEISKRSQKSQK</sequence>
<reference evidence="2 3" key="1">
    <citation type="submission" date="2012-12" db="EMBL/GenBank/DDBJ databases">
        <title>The Genome Sequence of Bacillus cereus HuB4-4.</title>
        <authorList>
            <consortium name="The Broad Institute Genome Sequencing Platform"/>
            <consortium name="The Broad Institute Genome Sequencing Center for Infectious Disease"/>
            <person name="Feldgarden M."/>
            <person name="Van der Auwera G.A."/>
            <person name="Mahillon J."/>
            <person name="Duprez V."/>
            <person name="Timmery S."/>
            <person name="Mattelet C."/>
            <person name="Dierick K."/>
            <person name="Sun M."/>
            <person name="Yu Z."/>
            <person name="Zhu L."/>
            <person name="Hu X."/>
            <person name="Shank E.B."/>
            <person name="Swiecicka I."/>
            <person name="Hansen B.M."/>
            <person name="Andrup L."/>
            <person name="Walker B."/>
            <person name="Young S.K."/>
            <person name="Zeng Q."/>
            <person name="Gargeya S."/>
            <person name="Fitzgerald M."/>
            <person name="Haas B."/>
            <person name="Abouelleil A."/>
            <person name="Alvarado L."/>
            <person name="Arachchi H.M."/>
            <person name="Berlin A.M."/>
            <person name="Chapman S.B."/>
            <person name="Dewar J."/>
            <person name="Goldberg J."/>
            <person name="Griggs A."/>
            <person name="Gujja S."/>
            <person name="Hansen M."/>
            <person name="Howarth C."/>
            <person name="Imamovic A."/>
            <person name="Larimer J."/>
            <person name="McCowan C."/>
            <person name="Murphy C."/>
            <person name="Neiman D."/>
            <person name="Pearson M."/>
            <person name="Priest M."/>
            <person name="Roberts A."/>
            <person name="Saif S."/>
            <person name="Shea T."/>
            <person name="Sisk P."/>
            <person name="Sykes S."/>
            <person name="Wortman J."/>
            <person name="Nusbaum C."/>
            <person name="Birren B."/>
        </authorList>
    </citation>
    <scope>NUCLEOTIDE SEQUENCE [LARGE SCALE GENOMIC DNA]</scope>
    <source>
        <strain evidence="2 3">HuB4-4</strain>
    </source>
</reference>
<gene>
    <name evidence="2" type="ORF">IGM_06518</name>
</gene>
<keyword evidence="1" id="KW-0472">Membrane</keyword>
<evidence type="ECO:0000256" key="1">
    <source>
        <dbReference type="SAM" id="Phobius"/>
    </source>
</evidence>
<keyword evidence="1" id="KW-1133">Transmembrane helix</keyword>
<accession>A0A9W5QN02</accession>
<dbReference type="AlphaFoldDB" id="A0A9W5QN02"/>
<feature type="transmembrane region" description="Helical" evidence="1">
    <location>
        <begin position="6"/>
        <end position="29"/>
    </location>
</feature>
<dbReference type="RefSeq" id="WP_016099562.1">
    <property type="nucleotide sequence ID" value="NZ_KB976548.1"/>
</dbReference>
<evidence type="ECO:0000313" key="2">
    <source>
        <dbReference type="EMBL" id="EOP78911.1"/>
    </source>
</evidence>